<dbReference type="GO" id="GO:0009097">
    <property type="term" value="P:isoleucine biosynthetic process"/>
    <property type="evidence" value="ECO:0007669"/>
    <property type="project" value="UniProtKB-UniRule"/>
</dbReference>
<dbReference type="Proteomes" id="UP000184196">
    <property type="component" value="Unassembled WGS sequence"/>
</dbReference>
<keyword evidence="6 8" id="KW-0100">Branched-chain amino acid biosynthesis</keyword>
<evidence type="ECO:0000256" key="2">
    <source>
        <dbReference type="ARBA" id="ARBA00005025"/>
    </source>
</evidence>
<dbReference type="RefSeq" id="WP_027356889.1">
    <property type="nucleotide sequence ID" value="NZ_FQUW01000011.1"/>
</dbReference>
<dbReference type="SUPFAM" id="SSF55021">
    <property type="entry name" value="ACT-like"/>
    <property type="match status" value="2"/>
</dbReference>
<organism evidence="10 11">
    <name type="scientific">Desulfofundulus australicus DSM 11792</name>
    <dbReference type="NCBI Taxonomy" id="1121425"/>
    <lineage>
        <taxon>Bacteria</taxon>
        <taxon>Bacillati</taxon>
        <taxon>Bacillota</taxon>
        <taxon>Clostridia</taxon>
        <taxon>Eubacteriales</taxon>
        <taxon>Peptococcaceae</taxon>
        <taxon>Desulfofundulus</taxon>
    </lineage>
</organism>
<accession>A0A1M4XCE5</accession>
<evidence type="ECO:0000256" key="6">
    <source>
        <dbReference type="ARBA" id="ARBA00023304"/>
    </source>
</evidence>
<dbReference type="AlphaFoldDB" id="A0A1M4XCE5"/>
<evidence type="ECO:0000259" key="9">
    <source>
        <dbReference type="PROSITE" id="PS51671"/>
    </source>
</evidence>
<dbReference type="EMBL" id="FQUW01000011">
    <property type="protein sequence ID" value="SHE91073.1"/>
    <property type="molecule type" value="Genomic_DNA"/>
</dbReference>
<dbReference type="FunFam" id="3.30.70.1150:FF:000001">
    <property type="entry name" value="Acetolactate synthase small subunit"/>
    <property type="match status" value="1"/>
</dbReference>
<dbReference type="InterPro" id="IPR027271">
    <property type="entry name" value="Acetolactate_synth/TF_NikR_C"/>
</dbReference>
<dbReference type="InterPro" id="IPR039557">
    <property type="entry name" value="AHAS_ACT"/>
</dbReference>
<evidence type="ECO:0000256" key="3">
    <source>
        <dbReference type="ARBA" id="ARBA00006341"/>
    </source>
</evidence>
<dbReference type="EC" id="2.2.1.6" evidence="8"/>
<dbReference type="PROSITE" id="PS51671">
    <property type="entry name" value="ACT"/>
    <property type="match status" value="1"/>
</dbReference>
<comment type="subunit">
    <text evidence="4 8">Dimer of large and small chains.</text>
</comment>
<dbReference type="Gene3D" id="3.30.70.260">
    <property type="match status" value="1"/>
</dbReference>
<evidence type="ECO:0000256" key="5">
    <source>
        <dbReference type="ARBA" id="ARBA00022605"/>
    </source>
</evidence>
<sequence length="172" mass="19281">MRHTLAVLVENNPGVLARVAGLFSRRGYNIDSLAVGRTDNPAISRMTIVVEGDDRVLEQVTKQLHKLIDVIKISDITADEYVDRELVLIKVNAEPEKRGEIMQIADIFRARIVDLGRRTMILECTGNEGKIKAFEESLKPYGIKELVRTGKIAMLRGSRYTNINSNGSKEDD</sequence>
<dbReference type="NCBIfam" id="NF008864">
    <property type="entry name" value="PRK11895.1"/>
    <property type="match status" value="1"/>
</dbReference>
<dbReference type="UniPathway" id="UPA00049">
    <property type="reaction ID" value="UER00059"/>
</dbReference>
<dbReference type="GO" id="GO:0003984">
    <property type="term" value="F:acetolactate synthase activity"/>
    <property type="evidence" value="ECO:0007669"/>
    <property type="project" value="UniProtKB-UniRule"/>
</dbReference>
<comment type="pathway">
    <text evidence="1 8">Amino-acid biosynthesis; L-isoleucine biosynthesis; L-isoleucine from 2-oxobutanoate: step 1/4.</text>
</comment>
<dbReference type="GO" id="GO:0005829">
    <property type="term" value="C:cytosol"/>
    <property type="evidence" value="ECO:0007669"/>
    <property type="project" value="TreeGrafter"/>
</dbReference>
<dbReference type="InterPro" id="IPR054480">
    <property type="entry name" value="AHAS_small-like_ACT"/>
</dbReference>
<protein>
    <recommendedName>
        <fullName evidence="8">Acetolactate synthase small subunit</fullName>
        <shortName evidence="8">AHAS</shortName>
        <shortName evidence="8">ALS</shortName>
        <ecNumber evidence="8">2.2.1.6</ecNumber>
    </recommendedName>
    <alternativeName>
        <fullName evidence="8">Acetohydroxy-acid synthase small subunit</fullName>
    </alternativeName>
</protein>
<dbReference type="NCBIfam" id="TIGR00119">
    <property type="entry name" value="acolac_sm"/>
    <property type="match status" value="1"/>
</dbReference>
<evidence type="ECO:0000313" key="11">
    <source>
        <dbReference type="Proteomes" id="UP000184196"/>
    </source>
</evidence>
<dbReference type="Pfam" id="PF22629">
    <property type="entry name" value="ACT_AHAS_ss"/>
    <property type="match status" value="1"/>
</dbReference>
<dbReference type="Pfam" id="PF10369">
    <property type="entry name" value="ALS_ss_C"/>
    <property type="match status" value="1"/>
</dbReference>
<dbReference type="GO" id="GO:1990610">
    <property type="term" value="F:acetolactate synthase regulator activity"/>
    <property type="evidence" value="ECO:0007669"/>
    <property type="project" value="UniProtKB-UniRule"/>
</dbReference>
<feature type="domain" description="ACT" evidence="9">
    <location>
        <begin position="4"/>
        <end position="78"/>
    </location>
</feature>
<comment type="function">
    <text evidence="8">Catalyzes the conversion of 2 pyruvate molecules into acetolactate in the first common step of the biosynthetic pathway of the branched-amino acids such as leucine, isoleucine, and valine.</text>
</comment>
<comment type="catalytic activity">
    <reaction evidence="7 8">
        <text>2 pyruvate + H(+) = (2S)-2-acetolactate + CO2</text>
        <dbReference type="Rhea" id="RHEA:25249"/>
        <dbReference type="ChEBI" id="CHEBI:15361"/>
        <dbReference type="ChEBI" id="CHEBI:15378"/>
        <dbReference type="ChEBI" id="CHEBI:16526"/>
        <dbReference type="ChEBI" id="CHEBI:58476"/>
        <dbReference type="EC" id="2.2.1.6"/>
    </reaction>
</comment>
<evidence type="ECO:0000313" key="10">
    <source>
        <dbReference type="EMBL" id="SHE91073.1"/>
    </source>
</evidence>
<dbReference type="OrthoDB" id="9787365at2"/>
<comment type="pathway">
    <text evidence="2 8">Amino-acid biosynthesis; L-valine biosynthesis; L-valine from pyruvate: step 1/4.</text>
</comment>
<dbReference type="Gene3D" id="3.30.70.1150">
    <property type="entry name" value="ACT-like. Chain A, domain 2"/>
    <property type="match status" value="1"/>
</dbReference>
<dbReference type="PANTHER" id="PTHR30239:SF0">
    <property type="entry name" value="ACETOLACTATE SYNTHASE SMALL SUBUNIT 1, CHLOROPLASTIC"/>
    <property type="match status" value="1"/>
</dbReference>
<evidence type="ECO:0000256" key="1">
    <source>
        <dbReference type="ARBA" id="ARBA00004974"/>
    </source>
</evidence>
<evidence type="ECO:0000256" key="4">
    <source>
        <dbReference type="ARBA" id="ARBA00011744"/>
    </source>
</evidence>
<evidence type="ECO:0000256" key="8">
    <source>
        <dbReference type="RuleBase" id="RU368092"/>
    </source>
</evidence>
<comment type="similarity">
    <text evidence="3 8">Belongs to the acetolactate synthase small subunit family.</text>
</comment>
<dbReference type="UniPathway" id="UPA00047">
    <property type="reaction ID" value="UER00055"/>
</dbReference>
<dbReference type="GO" id="GO:0009099">
    <property type="term" value="P:L-valine biosynthetic process"/>
    <property type="evidence" value="ECO:0007669"/>
    <property type="project" value="UniProtKB-UniRule"/>
</dbReference>
<dbReference type="InterPro" id="IPR002912">
    <property type="entry name" value="ACT_dom"/>
</dbReference>
<evidence type="ECO:0000256" key="7">
    <source>
        <dbReference type="ARBA" id="ARBA00048670"/>
    </source>
</evidence>
<dbReference type="PANTHER" id="PTHR30239">
    <property type="entry name" value="ACETOLACTATE SYNTHASE SMALL SUBUNIT"/>
    <property type="match status" value="1"/>
</dbReference>
<dbReference type="FunFam" id="3.30.70.260:FF:000001">
    <property type="entry name" value="Acetolactate synthase, small subunit"/>
    <property type="match status" value="1"/>
</dbReference>
<keyword evidence="8" id="KW-0808">Transferase</keyword>
<gene>
    <name evidence="10" type="ORF">SAMN02745218_01038</name>
</gene>
<dbReference type="InterPro" id="IPR004789">
    <property type="entry name" value="Acetalactate_synth_ssu"/>
</dbReference>
<reference evidence="11" key="1">
    <citation type="submission" date="2016-11" db="EMBL/GenBank/DDBJ databases">
        <authorList>
            <person name="Varghese N."/>
            <person name="Submissions S."/>
        </authorList>
    </citation>
    <scope>NUCLEOTIDE SEQUENCE [LARGE SCALE GENOMIC DNA]</scope>
    <source>
        <strain evidence="11">DSM 11792</strain>
    </source>
</reference>
<keyword evidence="5 8" id="KW-0028">Amino-acid biosynthesis</keyword>
<proteinExistence type="inferred from homology"/>
<dbReference type="InterPro" id="IPR019455">
    <property type="entry name" value="Acetolactate_synth_ssu_C"/>
</dbReference>
<dbReference type="InterPro" id="IPR045865">
    <property type="entry name" value="ACT-like_dom_sf"/>
</dbReference>
<keyword evidence="11" id="KW-1185">Reference proteome</keyword>
<dbReference type="CDD" id="cd04878">
    <property type="entry name" value="ACT_AHAS"/>
    <property type="match status" value="1"/>
</dbReference>
<name>A0A1M4XCE5_9FIRM</name>